<evidence type="ECO:0000313" key="3">
    <source>
        <dbReference type="EMBL" id="GAA2141875.1"/>
    </source>
</evidence>
<protein>
    <submittedName>
        <fullName evidence="3">HNH endonuclease signature motif containing protein</fullName>
    </submittedName>
</protein>
<organism evidence="3 4">
    <name type="scientific">Nocardioides koreensis</name>
    <dbReference type="NCBI Taxonomy" id="433651"/>
    <lineage>
        <taxon>Bacteria</taxon>
        <taxon>Bacillati</taxon>
        <taxon>Actinomycetota</taxon>
        <taxon>Actinomycetes</taxon>
        <taxon>Propionibacteriales</taxon>
        <taxon>Nocardioidaceae</taxon>
        <taxon>Nocardioides</taxon>
    </lineage>
</organism>
<accession>A0ABN2ZGH1</accession>
<keyword evidence="4" id="KW-1185">Reference proteome</keyword>
<keyword evidence="3" id="KW-0255">Endonuclease</keyword>
<evidence type="ECO:0000259" key="2">
    <source>
        <dbReference type="Pfam" id="PF02720"/>
    </source>
</evidence>
<keyword evidence="3" id="KW-0378">Hydrolase</keyword>
<evidence type="ECO:0000313" key="4">
    <source>
        <dbReference type="Proteomes" id="UP001501771"/>
    </source>
</evidence>
<dbReference type="GO" id="GO:0004519">
    <property type="term" value="F:endonuclease activity"/>
    <property type="evidence" value="ECO:0007669"/>
    <property type="project" value="UniProtKB-KW"/>
</dbReference>
<dbReference type="InterPro" id="IPR003870">
    <property type="entry name" value="DUF222"/>
</dbReference>
<dbReference type="RefSeq" id="WP_344149208.1">
    <property type="nucleotide sequence ID" value="NZ_BAAAQR010000003.1"/>
</dbReference>
<evidence type="ECO:0000256" key="1">
    <source>
        <dbReference type="SAM" id="MobiDB-lite"/>
    </source>
</evidence>
<dbReference type="Gene3D" id="1.10.30.50">
    <property type="match status" value="1"/>
</dbReference>
<feature type="region of interest" description="Disordered" evidence="1">
    <location>
        <begin position="398"/>
        <end position="424"/>
    </location>
</feature>
<dbReference type="Proteomes" id="UP001501771">
    <property type="component" value="Unassembled WGS sequence"/>
</dbReference>
<feature type="compositionally biased region" description="Polar residues" evidence="1">
    <location>
        <begin position="398"/>
        <end position="408"/>
    </location>
</feature>
<gene>
    <name evidence="3" type="ORF">GCM10009844_12540</name>
</gene>
<dbReference type="Pfam" id="PF02720">
    <property type="entry name" value="DUF222"/>
    <property type="match status" value="1"/>
</dbReference>
<name>A0ABN2ZGH1_9ACTN</name>
<dbReference type="EMBL" id="BAAAQR010000003">
    <property type="protein sequence ID" value="GAA2141875.1"/>
    <property type="molecule type" value="Genomic_DNA"/>
</dbReference>
<keyword evidence="3" id="KW-0540">Nuclease</keyword>
<proteinExistence type="predicted"/>
<comment type="caution">
    <text evidence="3">The sequence shown here is derived from an EMBL/GenBank/DDBJ whole genome shotgun (WGS) entry which is preliminary data.</text>
</comment>
<sequence>MFERVTADDLASWVPALARVGGDADDAGRIDLLRTLEEIKCAAEAAQARITVDFEASQRQSQADAGLPARRQGEGIAEQVGLARRQSPHRGSRLLGLAKVLSTEMPHTFALMTAGLLSEWRASLLARETALLTLEQRRSVDAALCRDPQTLEGLSDAAIVAEAKRLAHRLDPTAAVRRARRAEAERHVSIRPAPDTMSYVTALLPVGQGVAVFAALKRAADQLRATGDDRSRGQIMADTLVTQVTGQAAAPAVPVEVRLVMTDRTLIHGDREPAVLEGYGVVPAGWARDLADTAFAQGALSLRRLYTAPHTGELIAMDSRARVAPKGLGSFIDTRDQVCRTPWCGAPIRHHDHPVPHDAGGRTTATNQQGLCERCNHAKQAPGWRARPSPGARHTIVTTTPTGHRYTSTAPPPPGAGTTPGARSRLETYALDLVLAA</sequence>
<dbReference type="InterPro" id="IPR003615">
    <property type="entry name" value="HNH_nuc"/>
</dbReference>
<feature type="domain" description="DUF222" evidence="2">
    <location>
        <begin position="37"/>
        <end position="336"/>
    </location>
</feature>
<reference evidence="3 4" key="1">
    <citation type="journal article" date="2019" name="Int. J. Syst. Evol. Microbiol.">
        <title>The Global Catalogue of Microorganisms (GCM) 10K type strain sequencing project: providing services to taxonomists for standard genome sequencing and annotation.</title>
        <authorList>
            <consortium name="The Broad Institute Genomics Platform"/>
            <consortium name="The Broad Institute Genome Sequencing Center for Infectious Disease"/>
            <person name="Wu L."/>
            <person name="Ma J."/>
        </authorList>
    </citation>
    <scope>NUCLEOTIDE SEQUENCE [LARGE SCALE GENOMIC DNA]</scope>
    <source>
        <strain evidence="3 4">JCM 16022</strain>
    </source>
</reference>
<dbReference type="CDD" id="cd00085">
    <property type="entry name" value="HNHc"/>
    <property type="match status" value="1"/>
</dbReference>